<evidence type="ECO:0000256" key="2">
    <source>
        <dbReference type="SAM" id="MobiDB-lite"/>
    </source>
</evidence>
<keyword evidence="4" id="KW-1185">Reference proteome</keyword>
<comment type="caution">
    <text evidence="3">The sequence shown here is derived from an EMBL/GenBank/DDBJ whole genome shotgun (WGS) entry which is preliminary data.</text>
</comment>
<dbReference type="InterPro" id="IPR029063">
    <property type="entry name" value="SAM-dependent_MTases_sf"/>
</dbReference>
<dbReference type="SUPFAM" id="SSF53335">
    <property type="entry name" value="S-adenosyl-L-methionine-dependent methyltransferases"/>
    <property type="match status" value="1"/>
</dbReference>
<evidence type="ECO:0000313" key="3">
    <source>
        <dbReference type="EMBL" id="TDZ36934.1"/>
    </source>
</evidence>
<dbReference type="Pfam" id="PF13489">
    <property type="entry name" value="Methyltransf_23"/>
    <property type="match status" value="1"/>
</dbReference>
<dbReference type="AlphaFoldDB" id="A0A4R8QKV0"/>
<feature type="compositionally biased region" description="Low complexity" evidence="2">
    <location>
        <begin position="7"/>
        <end position="39"/>
    </location>
</feature>
<comment type="similarity">
    <text evidence="1">Belongs to the methyltransferase superfamily. LaeA methyltransferase family.</text>
</comment>
<dbReference type="Proteomes" id="UP000295083">
    <property type="component" value="Unassembled WGS sequence"/>
</dbReference>
<feature type="region of interest" description="Disordered" evidence="2">
    <location>
        <begin position="1"/>
        <end position="65"/>
    </location>
</feature>
<reference evidence="3 4" key="1">
    <citation type="submission" date="2018-11" db="EMBL/GenBank/DDBJ databases">
        <title>Genome sequence and assembly of Colletotrichum spinosum.</title>
        <authorList>
            <person name="Gan P."/>
            <person name="Shirasu K."/>
        </authorList>
    </citation>
    <scope>NUCLEOTIDE SEQUENCE [LARGE SCALE GENOMIC DNA]</scope>
    <source>
        <strain evidence="3 4">CBS 515.97</strain>
    </source>
</reference>
<dbReference type="Gene3D" id="3.40.50.150">
    <property type="entry name" value="Vaccinia Virus protein VP39"/>
    <property type="match status" value="1"/>
</dbReference>
<gene>
    <name evidence="3" type="ORF">C8035_v006443</name>
</gene>
<dbReference type="PANTHER" id="PTHR43591:SF10">
    <property type="entry name" value="ABC TRANSMEMBRANE TYPE-1 DOMAIN-CONTAINING PROTEIN-RELATED"/>
    <property type="match status" value="1"/>
</dbReference>
<protein>
    <submittedName>
        <fullName evidence="3">Secondary metabolism regulator LAE1</fullName>
    </submittedName>
</protein>
<evidence type="ECO:0000256" key="1">
    <source>
        <dbReference type="ARBA" id="ARBA00038158"/>
    </source>
</evidence>
<accession>A0A4R8QKV0</accession>
<dbReference type="GO" id="GO:0008168">
    <property type="term" value="F:methyltransferase activity"/>
    <property type="evidence" value="ECO:0007669"/>
    <property type="project" value="TreeGrafter"/>
</dbReference>
<dbReference type="PANTHER" id="PTHR43591">
    <property type="entry name" value="METHYLTRANSFERASE"/>
    <property type="match status" value="1"/>
</dbReference>
<dbReference type="CDD" id="cd02440">
    <property type="entry name" value="AdoMet_MTases"/>
    <property type="match status" value="1"/>
</dbReference>
<evidence type="ECO:0000313" key="4">
    <source>
        <dbReference type="Proteomes" id="UP000295083"/>
    </source>
</evidence>
<organism evidence="3 4">
    <name type="scientific">Colletotrichum spinosum</name>
    <dbReference type="NCBI Taxonomy" id="1347390"/>
    <lineage>
        <taxon>Eukaryota</taxon>
        <taxon>Fungi</taxon>
        <taxon>Dikarya</taxon>
        <taxon>Ascomycota</taxon>
        <taxon>Pezizomycotina</taxon>
        <taxon>Sordariomycetes</taxon>
        <taxon>Hypocreomycetidae</taxon>
        <taxon>Glomerellales</taxon>
        <taxon>Glomerellaceae</taxon>
        <taxon>Colletotrichum</taxon>
        <taxon>Colletotrichum orbiculare species complex</taxon>
    </lineage>
</organism>
<feature type="compositionally biased region" description="Polar residues" evidence="2">
    <location>
        <begin position="40"/>
        <end position="51"/>
    </location>
</feature>
<name>A0A4R8QKV0_9PEZI</name>
<sequence length="398" mass="43777">MASSLIANSPAVGAASASSPRAAQSTTSSPAAAHASPHSTYQAPSPNSPADQGTGALEAEEETAGAVANDDQLHVLLHPQRLNMLTNLGSSAYTASLSSSVLDYPEQYGRRYHAFRSGAYNIPNDEAEMDRLDLAHTLMTSVIGGKHYLAPLEQDKIHRILDVGTGTGIWAMEMGDIFPNAEVIGNDLSAIQPSWLPPNVKFEIDDVESPWVGTEKYDYIFVRCMLVSIKDWPALVENIFENLNPGGWVEFQDLDGLYYSEDGSYNEEHVTRQWNKDILQACDIIGRTGCPGPKLEGWVRDAGFAEISHEKFKIPFGPWPKDPYYKHIGMLNLAQLLRGLEGFSLKLFCDVLGWTREEVVVLLAQVRKELQQGVFHAVYDCHVVYAQKPAIEGQSPDA</sequence>
<dbReference type="EMBL" id="QAPG01000028">
    <property type="protein sequence ID" value="TDZ36934.1"/>
    <property type="molecule type" value="Genomic_DNA"/>
</dbReference>
<proteinExistence type="inferred from homology"/>